<keyword evidence="2" id="KW-1185">Reference proteome</keyword>
<evidence type="ECO:0000313" key="2">
    <source>
        <dbReference type="Proteomes" id="UP001266305"/>
    </source>
</evidence>
<accession>A0ABQ9TH71</accession>
<gene>
    <name evidence="1" type="ORF">P7K49_039019</name>
</gene>
<protein>
    <submittedName>
        <fullName evidence="1">Uncharacterized protein</fullName>
    </submittedName>
</protein>
<organism evidence="1 2">
    <name type="scientific">Saguinus oedipus</name>
    <name type="common">Cotton-top tamarin</name>
    <name type="synonym">Oedipomidas oedipus</name>
    <dbReference type="NCBI Taxonomy" id="9490"/>
    <lineage>
        <taxon>Eukaryota</taxon>
        <taxon>Metazoa</taxon>
        <taxon>Chordata</taxon>
        <taxon>Craniata</taxon>
        <taxon>Vertebrata</taxon>
        <taxon>Euteleostomi</taxon>
        <taxon>Mammalia</taxon>
        <taxon>Eutheria</taxon>
        <taxon>Euarchontoglires</taxon>
        <taxon>Primates</taxon>
        <taxon>Haplorrhini</taxon>
        <taxon>Platyrrhini</taxon>
        <taxon>Cebidae</taxon>
        <taxon>Callitrichinae</taxon>
        <taxon>Saguinus</taxon>
    </lineage>
</organism>
<name>A0ABQ9TH71_SAGOE</name>
<dbReference type="Proteomes" id="UP001266305">
    <property type="component" value="Unassembled WGS sequence"/>
</dbReference>
<dbReference type="EMBL" id="JASSZA010000023">
    <property type="protein sequence ID" value="KAK2083783.1"/>
    <property type="molecule type" value="Genomic_DNA"/>
</dbReference>
<proteinExistence type="predicted"/>
<comment type="caution">
    <text evidence="1">The sequence shown here is derived from an EMBL/GenBank/DDBJ whole genome shotgun (WGS) entry which is preliminary data.</text>
</comment>
<sequence length="86" mass="9599">MESEAAYVGTVRRCIGTEGRALILVAPQKGVKQQAINETERDQNPAHRGCAIKPFKLTCMLCESVAEKKLDEITFEYSQCCLGHKR</sequence>
<reference evidence="1 2" key="1">
    <citation type="submission" date="2023-05" db="EMBL/GenBank/DDBJ databases">
        <title>B98-5 Cell Line De Novo Hybrid Assembly: An Optical Mapping Approach.</title>
        <authorList>
            <person name="Kananen K."/>
            <person name="Auerbach J.A."/>
            <person name="Kautto E."/>
            <person name="Blachly J.S."/>
        </authorList>
    </citation>
    <scope>NUCLEOTIDE SEQUENCE [LARGE SCALE GENOMIC DNA]</scope>
    <source>
        <strain evidence="1">B95-8</strain>
        <tissue evidence="1">Cell line</tissue>
    </source>
</reference>
<evidence type="ECO:0000313" key="1">
    <source>
        <dbReference type="EMBL" id="KAK2083783.1"/>
    </source>
</evidence>